<feature type="region of interest" description="Disordered" evidence="2">
    <location>
        <begin position="98"/>
        <end position="152"/>
    </location>
</feature>
<keyword evidence="1" id="KW-0175">Coiled coil</keyword>
<name>A0AAD7CCW6_9AGAR</name>
<evidence type="ECO:0000313" key="4">
    <source>
        <dbReference type="Proteomes" id="UP001221142"/>
    </source>
</evidence>
<reference evidence="3" key="1">
    <citation type="submission" date="2023-03" db="EMBL/GenBank/DDBJ databases">
        <title>Massive genome expansion in bonnet fungi (Mycena s.s.) driven by repeated elements and novel gene families across ecological guilds.</title>
        <authorList>
            <consortium name="Lawrence Berkeley National Laboratory"/>
            <person name="Harder C.B."/>
            <person name="Miyauchi S."/>
            <person name="Viragh M."/>
            <person name="Kuo A."/>
            <person name="Thoen E."/>
            <person name="Andreopoulos B."/>
            <person name="Lu D."/>
            <person name="Skrede I."/>
            <person name="Drula E."/>
            <person name="Henrissat B."/>
            <person name="Morin E."/>
            <person name="Kohler A."/>
            <person name="Barry K."/>
            <person name="LaButti K."/>
            <person name="Morin E."/>
            <person name="Salamov A."/>
            <person name="Lipzen A."/>
            <person name="Mereny Z."/>
            <person name="Hegedus B."/>
            <person name="Baldrian P."/>
            <person name="Stursova M."/>
            <person name="Weitz H."/>
            <person name="Taylor A."/>
            <person name="Grigoriev I.V."/>
            <person name="Nagy L.G."/>
            <person name="Martin F."/>
            <person name="Kauserud H."/>
        </authorList>
    </citation>
    <scope>NUCLEOTIDE SEQUENCE</scope>
    <source>
        <strain evidence="3">9284</strain>
    </source>
</reference>
<evidence type="ECO:0000256" key="2">
    <source>
        <dbReference type="SAM" id="MobiDB-lite"/>
    </source>
</evidence>
<organism evidence="3 4">
    <name type="scientific">Roridomyces roridus</name>
    <dbReference type="NCBI Taxonomy" id="1738132"/>
    <lineage>
        <taxon>Eukaryota</taxon>
        <taxon>Fungi</taxon>
        <taxon>Dikarya</taxon>
        <taxon>Basidiomycota</taxon>
        <taxon>Agaricomycotina</taxon>
        <taxon>Agaricomycetes</taxon>
        <taxon>Agaricomycetidae</taxon>
        <taxon>Agaricales</taxon>
        <taxon>Marasmiineae</taxon>
        <taxon>Mycenaceae</taxon>
        <taxon>Roridomyces</taxon>
    </lineage>
</organism>
<keyword evidence="4" id="KW-1185">Reference proteome</keyword>
<dbReference type="Proteomes" id="UP001221142">
    <property type="component" value="Unassembled WGS sequence"/>
</dbReference>
<evidence type="ECO:0000313" key="3">
    <source>
        <dbReference type="EMBL" id="KAJ7644856.1"/>
    </source>
</evidence>
<evidence type="ECO:0000256" key="1">
    <source>
        <dbReference type="SAM" id="Coils"/>
    </source>
</evidence>
<proteinExistence type="predicted"/>
<dbReference type="EMBL" id="JARKIF010000003">
    <property type="protein sequence ID" value="KAJ7644856.1"/>
    <property type="molecule type" value="Genomic_DNA"/>
</dbReference>
<sequence>MDPDSQSIALLHQAIQERRKEVEESWSLITAQSREMARLESQKYSALKERQIELDRKEQELECRELKLGKERAELGALLDSVDNVRDSMQRMYDGAAAAVRDGKRKAEGSADGGATKKKKKISSQPTAATRPVSDGNLMDKQHSSRTALPVP</sequence>
<accession>A0AAD7CCW6</accession>
<gene>
    <name evidence="3" type="ORF">FB45DRAFT_898837</name>
</gene>
<dbReference type="AlphaFoldDB" id="A0AAD7CCW6"/>
<feature type="coiled-coil region" evidence="1">
    <location>
        <begin position="44"/>
        <end position="74"/>
    </location>
</feature>
<comment type="caution">
    <text evidence="3">The sequence shown here is derived from an EMBL/GenBank/DDBJ whole genome shotgun (WGS) entry which is preliminary data.</text>
</comment>
<protein>
    <submittedName>
        <fullName evidence="3">Uncharacterized protein</fullName>
    </submittedName>
</protein>